<dbReference type="EMBL" id="ML122251">
    <property type="protein sequence ID" value="RPD66482.1"/>
    <property type="molecule type" value="Genomic_DNA"/>
</dbReference>
<evidence type="ECO:0000313" key="2">
    <source>
        <dbReference type="Proteomes" id="UP000313359"/>
    </source>
</evidence>
<dbReference type="OrthoDB" id="40334at2759"/>
<dbReference type="CDD" id="cd02970">
    <property type="entry name" value="PRX_like2"/>
    <property type="match status" value="1"/>
</dbReference>
<accession>A0A5C2SRK9</accession>
<dbReference type="AlphaFoldDB" id="A0A5C2SRK9"/>
<gene>
    <name evidence="1" type="ORF">L227DRAFT_649199</name>
</gene>
<keyword evidence="2" id="KW-1185">Reference proteome</keyword>
<dbReference type="PANTHER" id="PTHR28630:SF3">
    <property type="entry name" value="PEROXIREDOXIN-LIKE 2C"/>
    <property type="match status" value="1"/>
</dbReference>
<proteinExistence type="predicted"/>
<evidence type="ECO:0000313" key="1">
    <source>
        <dbReference type="EMBL" id="RPD66482.1"/>
    </source>
</evidence>
<dbReference type="STRING" id="1328759.A0A5C2SRK9"/>
<name>A0A5C2SRK9_9APHY</name>
<protein>
    <submittedName>
        <fullName evidence="1">Uncharacterized protein</fullName>
    </submittedName>
</protein>
<dbReference type="Proteomes" id="UP000313359">
    <property type="component" value="Unassembled WGS sequence"/>
</dbReference>
<dbReference type="PANTHER" id="PTHR28630">
    <property type="match status" value="1"/>
</dbReference>
<dbReference type="SUPFAM" id="SSF52833">
    <property type="entry name" value="Thioredoxin-like"/>
    <property type="match status" value="1"/>
</dbReference>
<dbReference type="InterPro" id="IPR036249">
    <property type="entry name" value="Thioredoxin-like_sf"/>
</dbReference>
<dbReference type="InterPro" id="IPR032801">
    <property type="entry name" value="PXL2A/B/C"/>
</dbReference>
<organism evidence="1 2">
    <name type="scientific">Lentinus tigrinus ALCF2SS1-6</name>
    <dbReference type="NCBI Taxonomy" id="1328759"/>
    <lineage>
        <taxon>Eukaryota</taxon>
        <taxon>Fungi</taxon>
        <taxon>Dikarya</taxon>
        <taxon>Basidiomycota</taxon>
        <taxon>Agaricomycotina</taxon>
        <taxon>Agaricomycetes</taxon>
        <taxon>Polyporales</taxon>
        <taxon>Polyporaceae</taxon>
        <taxon>Lentinus</taxon>
    </lineage>
</organism>
<dbReference type="Gene3D" id="3.40.30.10">
    <property type="entry name" value="Glutaredoxin"/>
    <property type="match status" value="1"/>
</dbReference>
<sequence>MATEHTALPSPELIAKAAALNVFDDAGNEVSFGSIINAQKTILVFIREAQYVMQLASVRKDALEAANARLVIIGCGDWKLLKNYCETTDFKGPVYADPSRGLYNAFGLTQNLDTTPAGEEKRSYLGRSYIGNVMKSIWQGPLKNPQHVGKQGNISQLGGDFVFGPGETCTYAWRMRHTEDHIEVEDLMKEAGVAYP</sequence>
<dbReference type="Pfam" id="PF13911">
    <property type="entry name" value="AhpC-TSA_2"/>
    <property type="match status" value="1"/>
</dbReference>
<reference evidence="1" key="1">
    <citation type="journal article" date="2018" name="Genome Biol. Evol.">
        <title>Genomics and development of Lentinus tigrinus, a white-rot wood-decaying mushroom with dimorphic fruiting bodies.</title>
        <authorList>
            <person name="Wu B."/>
            <person name="Xu Z."/>
            <person name="Knudson A."/>
            <person name="Carlson A."/>
            <person name="Chen N."/>
            <person name="Kovaka S."/>
            <person name="LaButti K."/>
            <person name="Lipzen A."/>
            <person name="Pennachio C."/>
            <person name="Riley R."/>
            <person name="Schakwitz W."/>
            <person name="Umezawa K."/>
            <person name="Ohm R.A."/>
            <person name="Grigoriev I.V."/>
            <person name="Nagy L.G."/>
            <person name="Gibbons J."/>
            <person name="Hibbett D."/>
        </authorList>
    </citation>
    <scope>NUCLEOTIDE SEQUENCE [LARGE SCALE GENOMIC DNA]</scope>
    <source>
        <strain evidence="1">ALCF2SS1-6</strain>
    </source>
</reference>